<dbReference type="InterPro" id="IPR016461">
    <property type="entry name" value="COMT-like"/>
</dbReference>
<proteinExistence type="predicted"/>
<evidence type="ECO:0000259" key="4">
    <source>
        <dbReference type="Pfam" id="PF00891"/>
    </source>
</evidence>
<reference evidence="6 7" key="1">
    <citation type="submission" date="2018-11" db="EMBL/GenBank/DDBJ databases">
        <title>Genome assembly of Steccherinum ochraceum LE-BIN_3174, the white-rot fungus of the Steccherinaceae family (The Residual Polyporoid clade, Polyporales, Basidiomycota).</title>
        <authorList>
            <person name="Fedorova T.V."/>
            <person name="Glazunova O.A."/>
            <person name="Landesman E.O."/>
            <person name="Moiseenko K.V."/>
            <person name="Psurtseva N.V."/>
            <person name="Savinova O.S."/>
            <person name="Shakhova N.V."/>
            <person name="Tyazhelova T.V."/>
            <person name="Vasina D.V."/>
        </authorList>
    </citation>
    <scope>NUCLEOTIDE SEQUENCE [LARGE SCALE GENOMIC DNA]</scope>
    <source>
        <strain evidence="6 7">LE-BIN_3174</strain>
    </source>
</reference>
<evidence type="ECO:0000313" key="7">
    <source>
        <dbReference type="Proteomes" id="UP000292702"/>
    </source>
</evidence>
<dbReference type="GO" id="GO:0032259">
    <property type="term" value="P:methylation"/>
    <property type="evidence" value="ECO:0007669"/>
    <property type="project" value="UniProtKB-KW"/>
</dbReference>
<keyword evidence="7" id="KW-1185">Reference proteome</keyword>
<dbReference type="EMBL" id="RWJN01000317">
    <property type="protein sequence ID" value="TCD63171.1"/>
    <property type="molecule type" value="Genomic_DNA"/>
</dbReference>
<evidence type="ECO:0000313" key="6">
    <source>
        <dbReference type="EMBL" id="TCD63171.1"/>
    </source>
</evidence>
<dbReference type="OrthoDB" id="1606438at2759"/>
<dbReference type="GO" id="GO:0008171">
    <property type="term" value="F:O-methyltransferase activity"/>
    <property type="evidence" value="ECO:0007669"/>
    <property type="project" value="InterPro"/>
</dbReference>
<keyword evidence="3" id="KW-0949">S-adenosyl-L-methionine</keyword>
<dbReference type="InterPro" id="IPR029063">
    <property type="entry name" value="SAM-dependent_MTases_sf"/>
</dbReference>
<dbReference type="Pfam" id="PF00891">
    <property type="entry name" value="Methyltransf_2"/>
    <property type="match status" value="1"/>
</dbReference>
<gene>
    <name evidence="6" type="ORF">EIP91_005868</name>
</gene>
<feature type="domain" description="O-methyltransferase dimerisation" evidence="5">
    <location>
        <begin position="78"/>
        <end position="159"/>
    </location>
</feature>
<evidence type="ECO:0000256" key="2">
    <source>
        <dbReference type="ARBA" id="ARBA00022679"/>
    </source>
</evidence>
<protein>
    <submittedName>
        <fullName evidence="6">Uncharacterized protein</fullName>
    </submittedName>
</protein>
<dbReference type="SUPFAM" id="SSF53335">
    <property type="entry name" value="S-adenosyl-L-methionine-dependent methyltransferases"/>
    <property type="match status" value="1"/>
</dbReference>
<evidence type="ECO:0000256" key="3">
    <source>
        <dbReference type="ARBA" id="ARBA00022691"/>
    </source>
</evidence>
<sequence>MATLTVTEKSQKLRAAVKLLNEASEQVIKAWEADESSSAVDGGGIAVPSQELYEGRRLVLGTVGVFLELVQEPQARLMEMTHEFYEARALQIAAEARIPDLLAEADLKVGMSIEELSQKTGVKNHKLSRVLRMLCSVHIFQEISEGFFANNHVSQVLVKNDPLRAFVLALGYDIYTASVKFPQVLFDPIKTQAETDSVTAFQDAHNTTLTRWDWLEQPEILSDGTSRPRKELANFTMAMLGGGRVMGPPLYTDFPWADLGHSTIVDVGGGIGGMSLDLAKRYPDLSFIIQDREPVLKQAHAIWSKELPPAIQTERVRFVVHNFFNENPIKNADIYHMRYILHDWSDDDCVAILSAIRPAMGPNSRVLISDQVMNTTFGTAALKSAPAPLPANYGYGHRFQNLRDLNMMCLFNGRERTADEFAGLAARSGLKVVKIWEVRGMVSITEMKLADP</sequence>
<dbReference type="InterPro" id="IPR036390">
    <property type="entry name" value="WH_DNA-bd_sf"/>
</dbReference>
<dbReference type="STRING" id="92696.A0A4R0R6K8"/>
<dbReference type="Gene3D" id="3.40.50.150">
    <property type="entry name" value="Vaccinia Virus protein VP39"/>
    <property type="match status" value="1"/>
</dbReference>
<dbReference type="InterPro" id="IPR012967">
    <property type="entry name" value="COMT_dimerisation"/>
</dbReference>
<feature type="domain" description="O-methyltransferase C-terminal" evidence="4">
    <location>
        <begin position="261"/>
        <end position="430"/>
    </location>
</feature>
<evidence type="ECO:0000256" key="1">
    <source>
        <dbReference type="ARBA" id="ARBA00022603"/>
    </source>
</evidence>
<dbReference type="Proteomes" id="UP000292702">
    <property type="component" value="Unassembled WGS sequence"/>
</dbReference>
<organism evidence="6 7">
    <name type="scientific">Steccherinum ochraceum</name>
    <dbReference type="NCBI Taxonomy" id="92696"/>
    <lineage>
        <taxon>Eukaryota</taxon>
        <taxon>Fungi</taxon>
        <taxon>Dikarya</taxon>
        <taxon>Basidiomycota</taxon>
        <taxon>Agaricomycotina</taxon>
        <taxon>Agaricomycetes</taxon>
        <taxon>Polyporales</taxon>
        <taxon>Steccherinaceae</taxon>
        <taxon>Steccherinum</taxon>
    </lineage>
</organism>
<dbReference type="InterPro" id="IPR036388">
    <property type="entry name" value="WH-like_DNA-bd_sf"/>
</dbReference>
<dbReference type="InterPro" id="IPR001077">
    <property type="entry name" value="COMT_C"/>
</dbReference>
<dbReference type="Gene3D" id="1.10.10.10">
    <property type="entry name" value="Winged helix-like DNA-binding domain superfamily/Winged helix DNA-binding domain"/>
    <property type="match status" value="1"/>
</dbReference>
<comment type="caution">
    <text evidence="6">The sequence shown here is derived from an EMBL/GenBank/DDBJ whole genome shotgun (WGS) entry which is preliminary data.</text>
</comment>
<keyword evidence="2" id="KW-0808">Transferase</keyword>
<dbReference type="AlphaFoldDB" id="A0A4R0R6K8"/>
<name>A0A4R0R6K8_9APHY</name>
<keyword evidence="1" id="KW-0489">Methyltransferase</keyword>
<dbReference type="PANTHER" id="PTHR43712">
    <property type="entry name" value="PUTATIVE (AFU_ORTHOLOGUE AFUA_4G14580)-RELATED"/>
    <property type="match status" value="1"/>
</dbReference>
<dbReference type="GO" id="GO:0046983">
    <property type="term" value="F:protein dimerization activity"/>
    <property type="evidence" value="ECO:0007669"/>
    <property type="project" value="InterPro"/>
</dbReference>
<dbReference type="PANTHER" id="PTHR43712:SF2">
    <property type="entry name" value="O-METHYLTRANSFERASE CICE"/>
    <property type="match status" value="1"/>
</dbReference>
<accession>A0A4R0R6K8</accession>
<dbReference type="PROSITE" id="PS51683">
    <property type="entry name" value="SAM_OMT_II"/>
    <property type="match status" value="1"/>
</dbReference>
<dbReference type="SUPFAM" id="SSF46785">
    <property type="entry name" value="Winged helix' DNA-binding domain"/>
    <property type="match status" value="1"/>
</dbReference>
<evidence type="ECO:0000259" key="5">
    <source>
        <dbReference type="Pfam" id="PF08100"/>
    </source>
</evidence>
<dbReference type="Pfam" id="PF08100">
    <property type="entry name" value="Dimerisation"/>
    <property type="match status" value="1"/>
</dbReference>